<dbReference type="RefSeq" id="XP_020437384.1">
    <property type="nucleotide sequence ID" value="XM_020573267.1"/>
</dbReference>
<evidence type="ECO:0000313" key="1">
    <source>
        <dbReference type="EMBL" id="EFA85275.1"/>
    </source>
</evidence>
<reference evidence="1 2" key="1">
    <citation type="journal article" date="2011" name="Genome Res.">
        <title>Phylogeny-wide analysis of social amoeba genomes highlights ancient origins for complex intercellular communication.</title>
        <authorList>
            <person name="Heidel A.J."/>
            <person name="Lawal H.M."/>
            <person name="Felder M."/>
            <person name="Schilde C."/>
            <person name="Helps N.R."/>
            <person name="Tunggal B."/>
            <person name="Rivero F."/>
            <person name="John U."/>
            <person name="Schleicher M."/>
            <person name="Eichinger L."/>
            <person name="Platzer M."/>
            <person name="Noegel A.A."/>
            <person name="Schaap P."/>
            <person name="Gloeckner G."/>
        </authorList>
    </citation>
    <scope>NUCLEOTIDE SEQUENCE [LARGE SCALE GENOMIC DNA]</scope>
    <source>
        <strain evidence="2">ATCC 26659 / Pp 5 / PN500</strain>
    </source>
</reference>
<accession>D3B1V1</accession>
<organism evidence="1 2">
    <name type="scientific">Heterostelium pallidum (strain ATCC 26659 / Pp 5 / PN500)</name>
    <name type="common">Cellular slime mold</name>
    <name type="synonym">Polysphondylium pallidum</name>
    <dbReference type="NCBI Taxonomy" id="670386"/>
    <lineage>
        <taxon>Eukaryota</taxon>
        <taxon>Amoebozoa</taxon>
        <taxon>Evosea</taxon>
        <taxon>Eumycetozoa</taxon>
        <taxon>Dictyostelia</taxon>
        <taxon>Acytosteliales</taxon>
        <taxon>Acytosteliaceae</taxon>
        <taxon>Heterostelium</taxon>
    </lineage>
</organism>
<protein>
    <submittedName>
        <fullName evidence="1">Uncharacterized protein</fullName>
    </submittedName>
</protein>
<dbReference type="Proteomes" id="UP000001396">
    <property type="component" value="Unassembled WGS sequence"/>
</dbReference>
<evidence type="ECO:0000313" key="2">
    <source>
        <dbReference type="Proteomes" id="UP000001396"/>
    </source>
</evidence>
<dbReference type="EMBL" id="ADBJ01000008">
    <property type="protein sequence ID" value="EFA85275.1"/>
    <property type="molecule type" value="Genomic_DNA"/>
</dbReference>
<proteinExistence type="predicted"/>
<name>D3B1V1_HETP5</name>
<dbReference type="FunCoup" id="D3B1V1">
    <property type="interactions" value="805"/>
</dbReference>
<keyword evidence="2" id="KW-1185">Reference proteome</keyword>
<dbReference type="PANTHER" id="PTHR39532:SF3">
    <property type="entry name" value="F-BOX DOMAIN-CONTAINING PROTEIN"/>
    <property type="match status" value="1"/>
</dbReference>
<dbReference type="PANTHER" id="PTHR39532">
    <property type="entry name" value="F-BOX DOMAIN-CONTAINING PROTEIN-RELATED"/>
    <property type="match status" value="1"/>
</dbReference>
<dbReference type="AlphaFoldDB" id="D3B1V1"/>
<dbReference type="GeneID" id="31357800"/>
<sequence length="497" mass="58881">MNDELVVDFQDLKSLPNLINIYHIYFESKHTKFIETRLKCVLHFVAYHNYNKYTHYFDLNGYCKFIAEVFFDESQKFNDWFERKNDLDTNELKNRIDRFRNQLERDRLPQLDTFTYDNLYEIVNKNNNNNNNIDEEEITTITSTNTISNVGINNNNNNSKLSELLLEKIISYTIQFDKHFYNNTTLTSSSEESRYNRLQYLSSHLHDSHFNNVEEHHSSRVIDGAVLLNHSLVSKQFFSIVSKIISYSYYYWNGYLNISNNNNNNNRYNLVKSPPLLFDYEMIKYIPYDKGIEHANQLMSRVKVFTMRSDEFEFSSDSGVSRSSVFDDDHEAYNNFLVCEIYKEAITSDGYLVYPPVMPNLKEIVVSEYYAFGDNYNEFITHLVRSTPNDGDTHGIERFSIEMVQDPNIEQDEWSPQPIDFLRLLVWLHSATLRTVRLICRSFVRLDLGNLVEILEDILPHIKENEIQFELILKSSLVRVEQCDHRDFNKENFITAH</sequence>
<gene>
    <name evidence="1" type="ORF">PPL_02275</name>
</gene>
<dbReference type="InParanoid" id="D3B1V1"/>
<comment type="caution">
    <text evidence="1">The sequence shown here is derived from an EMBL/GenBank/DDBJ whole genome shotgun (WGS) entry which is preliminary data.</text>
</comment>